<dbReference type="InterPro" id="IPR001611">
    <property type="entry name" value="Leu-rich_rpt"/>
</dbReference>
<gene>
    <name evidence="3" type="ORF">LOD99_14051</name>
</gene>
<dbReference type="InterPro" id="IPR032675">
    <property type="entry name" value="LRR_dom_sf"/>
</dbReference>
<reference evidence="3 4" key="1">
    <citation type="journal article" date="2023" name="BMC Biol.">
        <title>The compact genome of the sponge Oopsacas minuta (Hexactinellida) is lacking key metazoan core genes.</title>
        <authorList>
            <person name="Santini S."/>
            <person name="Schenkelaars Q."/>
            <person name="Jourda C."/>
            <person name="Duchesne M."/>
            <person name="Belahbib H."/>
            <person name="Rocher C."/>
            <person name="Selva M."/>
            <person name="Riesgo A."/>
            <person name="Vervoort M."/>
            <person name="Leys S.P."/>
            <person name="Kodjabachian L."/>
            <person name="Le Bivic A."/>
            <person name="Borchiellini C."/>
            <person name="Claverie J.M."/>
            <person name="Renard E."/>
        </authorList>
    </citation>
    <scope>NUCLEOTIDE SEQUENCE [LARGE SCALE GENOMIC DNA]</scope>
    <source>
        <strain evidence="3">SPO-2</strain>
    </source>
</reference>
<dbReference type="GO" id="GO:0036064">
    <property type="term" value="C:ciliary basal body"/>
    <property type="evidence" value="ECO:0007669"/>
    <property type="project" value="TreeGrafter"/>
</dbReference>
<feature type="coiled-coil region" evidence="1">
    <location>
        <begin position="510"/>
        <end position="558"/>
    </location>
</feature>
<dbReference type="GO" id="GO:0044782">
    <property type="term" value="P:cilium organization"/>
    <property type="evidence" value="ECO:0007669"/>
    <property type="project" value="TreeGrafter"/>
</dbReference>
<feature type="region of interest" description="Disordered" evidence="2">
    <location>
        <begin position="381"/>
        <end position="400"/>
    </location>
</feature>
<dbReference type="Proteomes" id="UP001165289">
    <property type="component" value="Unassembled WGS sequence"/>
</dbReference>
<dbReference type="SUPFAM" id="SSF52047">
    <property type="entry name" value="RNI-like"/>
    <property type="match status" value="1"/>
</dbReference>
<dbReference type="Gene3D" id="3.80.10.10">
    <property type="entry name" value="Ribonuclease Inhibitor"/>
    <property type="match status" value="1"/>
</dbReference>
<evidence type="ECO:0000313" key="4">
    <source>
        <dbReference type="Proteomes" id="UP001165289"/>
    </source>
</evidence>
<evidence type="ECO:0000256" key="1">
    <source>
        <dbReference type="SAM" id="Coils"/>
    </source>
</evidence>
<sequence length="608" mass="67789">MRGVQIRQNAAIDFTSYYESVCALHNQCPVVEIRTSSKTGSIEFSADRMRYSDWEPFCNSLKLNQTISSLTMHSSFRAGVKNPISKLDQLHLGKRVKPPGFVNKDILSKISSAIRGCLEHTRALSTLYIEGIPFRVKDLDHICRGLAKNRNTLTILSLRHCCFGDEGTELLSRQVKNLPSLTHLDLTGNLLGVSGAHEIANMLQHQALHRHSSAWEDSLRSRVPHLSSMPGLRRITLNHNPDIGDTGSGEIAEALREDLWVRAVDLQNCGISETGARGFQHCLKLNTSLLVMDLRNNSVSEASLKLIFEQLSVNSSTQPNCEFSWSTLEADPYSGEDLVERIRTGGRRRIRQVILKGPLLQPPFKAGQAAPLPLGTLHKSRSVPHLSSRPHSACGKRSSTPVSARRTLFRPLSASKVTCESVTSHECYSSRQPDHSELVDDVTRDVPDKLSCQLTDLEPGYTFSTRSVYSSKGRPPTPPIYQSTSTDKQVDSRTADLLSDNNICDTDNELATLQNRVMQLEEKMEDMNRARQEAEYKVVELEIENRTLQRKLEMTSQISNIPSEPAAAGVDESTLEAIEESLQQFHGFIDLLRSNGYGHLLAILNKEK</sequence>
<dbReference type="InterPro" id="IPR026212">
    <property type="entry name" value="Cep78"/>
</dbReference>
<keyword evidence="1" id="KW-0175">Coiled coil</keyword>
<dbReference type="EMBL" id="JAKMXF010000033">
    <property type="protein sequence ID" value="KAI6660466.1"/>
    <property type="molecule type" value="Genomic_DNA"/>
</dbReference>
<dbReference type="Pfam" id="PF13516">
    <property type="entry name" value="LRR_6"/>
    <property type="match status" value="2"/>
</dbReference>
<organism evidence="3 4">
    <name type="scientific">Oopsacas minuta</name>
    <dbReference type="NCBI Taxonomy" id="111878"/>
    <lineage>
        <taxon>Eukaryota</taxon>
        <taxon>Metazoa</taxon>
        <taxon>Porifera</taxon>
        <taxon>Hexactinellida</taxon>
        <taxon>Hexasterophora</taxon>
        <taxon>Lyssacinosida</taxon>
        <taxon>Leucopsacidae</taxon>
        <taxon>Oopsacas</taxon>
    </lineage>
</organism>
<dbReference type="GO" id="GO:0005813">
    <property type="term" value="C:centrosome"/>
    <property type="evidence" value="ECO:0007669"/>
    <property type="project" value="TreeGrafter"/>
</dbReference>
<dbReference type="SMART" id="SM00368">
    <property type="entry name" value="LRR_RI"/>
    <property type="match status" value="6"/>
</dbReference>
<proteinExistence type="predicted"/>
<accession>A0AAV7KH92</accession>
<dbReference type="AlphaFoldDB" id="A0AAV7KH92"/>
<evidence type="ECO:0000313" key="3">
    <source>
        <dbReference type="EMBL" id="KAI6660466.1"/>
    </source>
</evidence>
<protein>
    <recommendedName>
        <fullName evidence="5">Centrosomal protein of 78 kDa</fullName>
    </recommendedName>
</protein>
<keyword evidence="4" id="KW-1185">Reference proteome</keyword>
<evidence type="ECO:0000256" key="2">
    <source>
        <dbReference type="SAM" id="MobiDB-lite"/>
    </source>
</evidence>
<feature type="region of interest" description="Disordered" evidence="2">
    <location>
        <begin position="466"/>
        <end position="488"/>
    </location>
</feature>
<dbReference type="PANTHER" id="PTHR24110">
    <property type="entry name" value="CENTROSOMAL PROTEIN OF 78 KDA"/>
    <property type="match status" value="1"/>
</dbReference>
<name>A0AAV7KH92_9METZ</name>
<comment type="caution">
    <text evidence="3">The sequence shown here is derived from an EMBL/GenBank/DDBJ whole genome shotgun (WGS) entry which is preliminary data.</text>
</comment>
<dbReference type="PANTHER" id="PTHR24110:SF3">
    <property type="entry name" value="CENTROSOMAL PROTEIN OF 78 KDA"/>
    <property type="match status" value="1"/>
</dbReference>
<dbReference type="PRINTS" id="PR02062">
    <property type="entry name" value="CENTROSOME78"/>
</dbReference>
<evidence type="ECO:0008006" key="5">
    <source>
        <dbReference type="Google" id="ProtNLM"/>
    </source>
</evidence>